<dbReference type="EC" id="3.5.-.-" evidence="2"/>
<name>A0ABU9YUU3_9RHOO</name>
<dbReference type="Proteomes" id="UP001410394">
    <property type="component" value="Unassembled WGS sequence"/>
</dbReference>
<evidence type="ECO:0000313" key="3">
    <source>
        <dbReference type="Proteomes" id="UP001410394"/>
    </source>
</evidence>
<dbReference type="PANTHER" id="PTHR22642:SF21">
    <property type="entry name" value="PERIPLASMIC PROTEIN"/>
    <property type="match status" value="1"/>
</dbReference>
<dbReference type="EMBL" id="JBDIVE010000001">
    <property type="protein sequence ID" value="MEN3067472.1"/>
    <property type="molecule type" value="Genomic_DNA"/>
</dbReference>
<evidence type="ECO:0000259" key="1">
    <source>
        <dbReference type="Pfam" id="PF07969"/>
    </source>
</evidence>
<sequence length="629" mass="69233">MDKARSTPDLILFHGRFSTLNRAQPEASAVAISDGRFSAVGSDEEVLALAGASTRKVDLNGRRVLPGLIDNHMHIIRGGLNFNLELRWDGVTSLADAMAMLKAQVAITPAPQWVRVVGGFSEHQFAEKRLPTLDELNAVAPDTPVFILHLYDRALLNGAALRAVGYTKDTPAPPGGEIVRDQAGNPNGLLLAKPNAAILYATLAKGPKLPIEYQINSTRHFMRDLNRLGVTGTIDAGGGFQNYPEDYQVIQQLADAGQLTVRIAYNLFTQKAKQEKDDFLAWTKSVSYKQGDEYFRHNGAGEMLVFSAADFEDFRQPRPDMSPDMEPELEEVVRILTQNKWPWRMHATYDETISRALDVFEKVHRDTPIDGLNWFFDHAETISERSMDRIAALGGGVAVQHRMAYQGEYFVERYGSRAAEATPPVARMLEKGIRTSAGTDATRVASYNPWVSLSWLITGKTVGGLRITPQRNCLSRDAALRMWTENVTWFSNEEGLKGRIEVGQLADLVVPDRDFFSCPEDDIAQTSALLTMVGGKVVWGAGEFASLDDSVPPPAMPEWSPVRRYGGYAAWGDKARPQQTAVRQAAAACACANSCNVHGHRHASAWASDLPVSDLRSFWGALGCACWAV</sequence>
<organism evidence="2 3">
    <name type="scientific">Uliginosibacterium sediminicola</name>
    <dbReference type="NCBI Taxonomy" id="2024550"/>
    <lineage>
        <taxon>Bacteria</taxon>
        <taxon>Pseudomonadati</taxon>
        <taxon>Pseudomonadota</taxon>
        <taxon>Betaproteobacteria</taxon>
        <taxon>Rhodocyclales</taxon>
        <taxon>Zoogloeaceae</taxon>
        <taxon>Uliginosibacterium</taxon>
    </lineage>
</organism>
<dbReference type="InterPro" id="IPR013108">
    <property type="entry name" value="Amidohydro_3"/>
</dbReference>
<feature type="domain" description="Amidohydrolase 3" evidence="1">
    <location>
        <begin position="57"/>
        <end position="538"/>
    </location>
</feature>
<dbReference type="PANTHER" id="PTHR22642">
    <property type="entry name" value="IMIDAZOLONEPROPIONASE"/>
    <property type="match status" value="1"/>
</dbReference>
<gene>
    <name evidence="2" type="ORF">ABDB84_03210</name>
</gene>
<dbReference type="SUPFAM" id="SSF51556">
    <property type="entry name" value="Metallo-dependent hydrolases"/>
    <property type="match status" value="1"/>
</dbReference>
<dbReference type="Gene3D" id="2.30.40.10">
    <property type="entry name" value="Urease, subunit C, domain 1"/>
    <property type="match status" value="1"/>
</dbReference>
<dbReference type="RefSeq" id="WP_345918237.1">
    <property type="nucleotide sequence ID" value="NZ_JBDIVE010000001.1"/>
</dbReference>
<dbReference type="Pfam" id="PF07969">
    <property type="entry name" value="Amidohydro_3"/>
    <property type="match status" value="1"/>
</dbReference>
<dbReference type="Gene3D" id="3.10.310.70">
    <property type="match status" value="1"/>
</dbReference>
<evidence type="ECO:0000313" key="2">
    <source>
        <dbReference type="EMBL" id="MEN3067472.1"/>
    </source>
</evidence>
<dbReference type="GO" id="GO:0016787">
    <property type="term" value="F:hydrolase activity"/>
    <property type="evidence" value="ECO:0007669"/>
    <property type="project" value="UniProtKB-KW"/>
</dbReference>
<keyword evidence="2" id="KW-0378">Hydrolase</keyword>
<dbReference type="SUPFAM" id="SSF51338">
    <property type="entry name" value="Composite domain of metallo-dependent hydrolases"/>
    <property type="match status" value="1"/>
</dbReference>
<comment type="caution">
    <text evidence="2">The sequence shown here is derived from an EMBL/GenBank/DDBJ whole genome shotgun (WGS) entry which is preliminary data.</text>
</comment>
<reference evidence="2 3" key="1">
    <citation type="journal article" date="2018" name="Int. J. Syst. Evol. Microbiol.">
        <title>Uliginosibacterium sediminicola sp. nov., isolated from freshwater sediment.</title>
        <authorList>
            <person name="Hwang W.M."/>
            <person name="Kim S.M."/>
            <person name="Kang K."/>
            <person name="Ahn T.Y."/>
        </authorList>
    </citation>
    <scope>NUCLEOTIDE SEQUENCE [LARGE SCALE GENOMIC DNA]</scope>
    <source>
        <strain evidence="2 3">M1-21</strain>
    </source>
</reference>
<accession>A0ABU9YUU3</accession>
<dbReference type="InterPro" id="IPR032466">
    <property type="entry name" value="Metal_Hydrolase"/>
</dbReference>
<protein>
    <submittedName>
        <fullName evidence="2">Amidohydrolase</fullName>
        <ecNumber evidence="2">3.5.-.-</ecNumber>
    </submittedName>
</protein>
<keyword evidence="3" id="KW-1185">Reference proteome</keyword>
<dbReference type="InterPro" id="IPR033932">
    <property type="entry name" value="YtcJ-like"/>
</dbReference>
<dbReference type="CDD" id="cd01300">
    <property type="entry name" value="YtcJ_like"/>
    <property type="match status" value="1"/>
</dbReference>
<proteinExistence type="predicted"/>
<dbReference type="Gene3D" id="3.20.20.140">
    <property type="entry name" value="Metal-dependent hydrolases"/>
    <property type="match status" value="1"/>
</dbReference>
<dbReference type="InterPro" id="IPR011059">
    <property type="entry name" value="Metal-dep_hydrolase_composite"/>
</dbReference>